<dbReference type="GO" id="GO:0005576">
    <property type="term" value="C:extracellular region"/>
    <property type="evidence" value="ECO:0007669"/>
    <property type="project" value="InterPro"/>
</dbReference>
<dbReference type="GO" id="GO:0008061">
    <property type="term" value="F:chitin binding"/>
    <property type="evidence" value="ECO:0007669"/>
    <property type="project" value="InterPro"/>
</dbReference>
<dbReference type="RefSeq" id="XP_066920978.1">
    <property type="nucleotide sequence ID" value="XM_067064877.1"/>
</dbReference>
<sequence>MGTLKYGILFCLLYLGYNNAQLPEPQFKRYNRNTICEDRGIYETDTPLAMPDSCNEFVKCAHGKTFIFQCPLNLKYVESKGWCDYPSSNNPAGCLEYQGETCYGTKEDNYGKFNMKRAGKIQQITLVHKSGYVTCDKSKPEYKSDWGCFITDSVLSTYVGTVVTRQDNSILFPFFKLRDDGYYFINHRNGQKFYRMTLYKVLPKTQIVVRKDEEIRIWWGQDLLNINEDKSAGRHCVEVYAVYDEN</sequence>
<dbReference type="EnsemblMetazoa" id="CLYHEMT022279.1">
    <property type="protein sequence ID" value="CLYHEMP022279.1"/>
    <property type="gene ID" value="CLYHEMG022279"/>
</dbReference>
<keyword evidence="4" id="KW-1185">Reference proteome</keyword>
<dbReference type="GeneID" id="136808346"/>
<dbReference type="OrthoDB" id="5945099at2759"/>
<dbReference type="Proteomes" id="UP000594262">
    <property type="component" value="Unplaced"/>
</dbReference>
<dbReference type="InterPro" id="IPR036508">
    <property type="entry name" value="Chitin-bd_dom_sf"/>
</dbReference>
<dbReference type="Pfam" id="PF01607">
    <property type="entry name" value="CBM_14"/>
    <property type="match status" value="1"/>
</dbReference>
<feature type="signal peptide" evidence="1">
    <location>
        <begin position="1"/>
        <end position="20"/>
    </location>
</feature>
<evidence type="ECO:0000313" key="3">
    <source>
        <dbReference type="EnsemblMetazoa" id="CLYHEMP022279.1"/>
    </source>
</evidence>
<accession>A0A7M5XF30</accession>
<dbReference type="PROSITE" id="PS50940">
    <property type="entry name" value="CHIT_BIND_II"/>
    <property type="match status" value="1"/>
</dbReference>
<name>A0A7M5XF30_9CNID</name>
<evidence type="ECO:0000256" key="1">
    <source>
        <dbReference type="SAM" id="SignalP"/>
    </source>
</evidence>
<organism evidence="3 4">
    <name type="scientific">Clytia hemisphaerica</name>
    <dbReference type="NCBI Taxonomy" id="252671"/>
    <lineage>
        <taxon>Eukaryota</taxon>
        <taxon>Metazoa</taxon>
        <taxon>Cnidaria</taxon>
        <taxon>Hydrozoa</taxon>
        <taxon>Hydroidolina</taxon>
        <taxon>Leptothecata</taxon>
        <taxon>Obeliida</taxon>
        <taxon>Clytiidae</taxon>
        <taxon>Clytia</taxon>
    </lineage>
</organism>
<feature type="domain" description="Chitin-binding type-2" evidence="2">
    <location>
        <begin position="33"/>
        <end position="96"/>
    </location>
</feature>
<evidence type="ECO:0000259" key="2">
    <source>
        <dbReference type="PROSITE" id="PS50940"/>
    </source>
</evidence>
<evidence type="ECO:0000313" key="4">
    <source>
        <dbReference type="Proteomes" id="UP000594262"/>
    </source>
</evidence>
<dbReference type="SUPFAM" id="SSF57625">
    <property type="entry name" value="Invertebrate chitin-binding proteins"/>
    <property type="match status" value="1"/>
</dbReference>
<feature type="chain" id="PRO_5029876335" description="Chitin-binding type-2 domain-containing protein" evidence="1">
    <location>
        <begin position="21"/>
        <end position="246"/>
    </location>
</feature>
<proteinExistence type="predicted"/>
<protein>
    <recommendedName>
        <fullName evidence="2">Chitin-binding type-2 domain-containing protein</fullName>
    </recommendedName>
</protein>
<keyword evidence="1" id="KW-0732">Signal</keyword>
<dbReference type="Gene3D" id="2.170.140.10">
    <property type="entry name" value="Chitin binding domain"/>
    <property type="match status" value="1"/>
</dbReference>
<dbReference type="InterPro" id="IPR002557">
    <property type="entry name" value="Chitin-bd_dom"/>
</dbReference>
<dbReference type="SMART" id="SM00494">
    <property type="entry name" value="ChtBD2"/>
    <property type="match status" value="1"/>
</dbReference>
<reference evidence="3" key="1">
    <citation type="submission" date="2021-01" db="UniProtKB">
        <authorList>
            <consortium name="EnsemblMetazoa"/>
        </authorList>
    </citation>
    <scope>IDENTIFICATION</scope>
</reference>
<dbReference type="AlphaFoldDB" id="A0A7M5XF30"/>